<protein>
    <recommendedName>
        <fullName evidence="4">Pentatricopeptide repeat-containing protein</fullName>
    </recommendedName>
</protein>
<comment type="caution">
    <text evidence="2">The sequence shown here is derived from an EMBL/GenBank/DDBJ whole genome shotgun (WGS) entry which is preliminary data.</text>
</comment>
<dbReference type="EMBL" id="CAWUPB010001195">
    <property type="protein sequence ID" value="CAK7354960.1"/>
    <property type="molecule type" value="Genomic_DNA"/>
</dbReference>
<gene>
    <name evidence="2" type="ORF">DCAF_LOCUS25426</name>
</gene>
<dbReference type="Pfam" id="PF01535">
    <property type="entry name" value="PPR"/>
    <property type="match status" value="1"/>
</dbReference>
<dbReference type="GO" id="GO:0009451">
    <property type="term" value="P:RNA modification"/>
    <property type="evidence" value="ECO:0007669"/>
    <property type="project" value="InterPro"/>
</dbReference>
<dbReference type="InterPro" id="IPR011990">
    <property type="entry name" value="TPR-like_helical_dom_sf"/>
</dbReference>
<dbReference type="InterPro" id="IPR002885">
    <property type="entry name" value="PPR_rpt"/>
</dbReference>
<evidence type="ECO:0000313" key="3">
    <source>
        <dbReference type="Proteomes" id="UP001314170"/>
    </source>
</evidence>
<dbReference type="AlphaFoldDB" id="A0AAV1SPU9"/>
<dbReference type="InterPro" id="IPR046960">
    <property type="entry name" value="PPR_At4g14850-like_plant"/>
</dbReference>
<organism evidence="2 3">
    <name type="scientific">Dovyalis caffra</name>
    <dbReference type="NCBI Taxonomy" id="77055"/>
    <lineage>
        <taxon>Eukaryota</taxon>
        <taxon>Viridiplantae</taxon>
        <taxon>Streptophyta</taxon>
        <taxon>Embryophyta</taxon>
        <taxon>Tracheophyta</taxon>
        <taxon>Spermatophyta</taxon>
        <taxon>Magnoliopsida</taxon>
        <taxon>eudicotyledons</taxon>
        <taxon>Gunneridae</taxon>
        <taxon>Pentapetalae</taxon>
        <taxon>rosids</taxon>
        <taxon>fabids</taxon>
        <taxon>Malpighiales</taxon>
        <taxon>Salicaceae</taxon>
        <taxon>Flacourtieae</taxon>
        <taxon>Dovyalis</taxon>
    </lineage>
</organism>
<evidence type="ECO:0000256" key="1">
    <source>
        <dbReference type="ARBA" id="ARBA00022737"/>
    </source>
</evidence>
<keyword evidence="1" id="KW-0677">Repeat</keyword>
<accession>A0AAV1SPU9</accession>
<evidence type="ECO:0008006" key="4">
    <source>
        <dbReference type="Google" id="ProtNLM"/>
    </source>
</evidence>
<reference evidence="2 3" key="1">
    <citation type="submission" date="2024-01" db="EMBL/GenBank/DDBJ databases">
        <authorList>
            <person name="Waweru B."/>
        </authorList>
    </citation>
    <scope>NUCLEOTIDE SEQUENCE [LARGE SCALE GENOMIC DNA]</scope>
</reference>
<dbReference type="Proteomes" id="UP001314170">
    <property type="component" value="Unassembled WGS sequence"/>
</dbReference>
<dbReference type="PANTHER" id="PTHR47926">
    <property type="entry name" value="PENTATRICOPEPTIDE REPEAT-CONTAINING PROTEIN"/>
    <property type="match status" value="1"/>
</dbReference>
<dbReference type="Gene3D" id="1.25.40.10">
    <property type="entry name" value="Tetratricopeptide repeat domain"/>
    <property type="match status" value="1"/>
</dbReference>
<name>A0AAV1SPU9_9ROSI</name>
<dbReference type="GO" id="GO:0003723">
    <property type="term" value="F:RNA binding"/>
    <property type="evidence" value="ECO:0007669"/>
    <property type="project" value="InterPro"/>
</dbReference>
<sequence>MFFHAQFCVAVDPVSRCSLHLLTYGIDLDVGLSLMIILIMSIPCARDGPESADWTEKRMVVVDEMDDWVVLLALGMGMVLVVQLDDVVEELLEVLASCSRSGLIDEGWRTFSQYKFHYGVEASVEHYACMVDLLGRFGNLEEAHGLLQNMKLQDETASVWGVLLAGCVKHKNVSIREIASHYGIAITRAKMRELDLAKIPRCSWITIAGTLHKFYQGYHFHPLTKVVCETLNGMIKVLMWPHDFEL</sequence>
<keyword evidence="3" id="KW-1185">Reference proteome</keyword>
<evidence type="ECO:0000313" key="2">
    <source>
        <dbReference type="EMBL" id="CAK7354960.1"/>
    </source>
</evidence>
<proteinExistence type="predicted"/>
<dbReference type="PANTHER" id="PTHR47926:SF516">
    <property type="entry name" value="SMK1"/>
    <property type="match status" value="1"/>
</dbReference>